<dbReference type="AlphaFoldDB" id="A0AAD7GU22"/>
<evidence type="ECO:0000313" key="3">
    <source>
        <dbReference type="Proteomes" id="UP001221757"/>
    </source>
</evidence>
<sequence>MDRSGKVGSPVGMAAKFPPKTFKLPCRPEIQQGSTWTHGPTIPMQIRDKVDSEDLAGLEAVAPAIWHHCYPEGANVRGNPGGATGRGSVESEGSELLVKYAENHASDQGMESTGAFRPRGASKPEKVAPGGELNVTANVLSLSLSRPEPMSIYGDRKISGKP</sequence>
<dbReference type="EMBL" id="JARKIE010000008">
    <property type="protein sequence ID" value="KAJ7705336.1"/>
    <property type="molecule type" value="Genomic_DNA"/>
</dbReference>
<reference evidence="2" key="1">
    <citation type="submission" date="2023-03" db="EMBL/GenBank/DDBJ databases">
        <title>Massive genome expansion in bonnet fungi (Mycena s.s.) driven by repeated elements and novel gene families across ecological guilds.</title>
        <authorList>
            <consortium name="Lawrence Berkeley National Laboratory"/>
            <person name="Harder C.B."/>
            <person name="Miyauchi S."/>
            <person name="Viragh M."/>
            <person name="Kuo A."/>
            <person name="Thoen E."/>
            <person name="Andreopoulos B."/>
            <person name="Lu D."/>
            <person name="Skrede I."/>
            <person name="Drula E."/>
            <person name="Henrissat B."/>
            <person name="Morin E."/>
            <person name="Kohler A."/>
            <person name="Barry K."/>
            <person name="LaButti K."/>
            <person name="Morin E."/>
            <person name="Salamov A."/>
            <person name="Lipzen A."/>
            <person name="Mereny Z."/>
            <person name="Hegedus B."/>
            <person name="Baldrian P."/>
            <person name="Stursova M."/>
            <person name="Weitz H."/>
            <person name="Taylor A."/>
            <person name="Grigoriev I.V."/>
            <person name="Nagy L.G."/>
            <person name="Martin F."/>
            <person name="Kauserud H."/>
        </authorList>
    </citation>
    <scope>NUCLEOTIDE SEQUENCE</scope>
    <source>
        <strain evidence="2">CBHHK067</strain>
    </source>
</reference>
<organism evidence="2 3">
    <name type="scientific">Mycena rosella</name>
    <name type="common">Pink bonnet</name>
    <name type="synonym">Agaricus rosellus</name>
    <dbReference type="NCBI Taxonomy" id="1033263"/>
    <lineage>
        <taxon>Eukaryota</taxon>
        <taxon>Fungi</taxon>
        <taxon>Dikarya</taxon>
        <taxon>Basidiomycota</taxon>
        <taxon>Agaricomycotina</taxon>
        <taxon>Agaricomycetes</taxon>
        <taxon>Agaricomycetidae</taxon>
        <taxon>Agaricales</taxon>
        <taxon>Marasmiineae</taxon>
        <taxon>Mycenaceae</taxon>
        <taxon>Mycena</taxon>
    </lineage>
</organism>
<evidence type="ECO:0000313" key="2">
    <source>
        <dbReference type="EMBL" id="KAJ7705336.1"/>
    </source>
</evidence>
<name>A0AAD7GU22_MYCRO</name>
<dbReference type="Proteomes" id="UP001221757">
    <property type="component" value="Unassembled WGS sequence"/>
</dbReference>
<protein>
    <submittedName>
        <fullName evidence="2">Uncharacterized protein</fullName>
    </submittedName>
</protein>
<evidence type="ECO:0000256" key="1">
    <source>
        <dbReference type="SAM" id="MobiDB-lite"/>
    </source>
</evidence>
<gene>
    <name evidence="2" type="ORF">B0H17DRAFT_1126189</name>
</gene>
<feature type="region of interest" description="Disordered" evidence="1">
    <location>
        <begin position="104"/>
        <end position="133"/>
    </location>
</feature>
<accession>A0AAD7GU22</accession>
<comment type="caution">
    <text evidence="2">The sequence shown here is derived from an EMBL/GenBank/DDBJ whole genome shotgun (WGS) entry which is preliminary data.</text>
</comment>
<proteinExistence type="predicted"/>
<keyword evidence="3" id="KW-1185">Reference proteome</keyword>
<feature type="region of interest" description="Disordered" evidence="1">
    <location>
        <begin position="1"/>
        <end position="42"/>
    </location>
</feature>